<keyword evidence="2" id="KW-1185">Reference proteome</keyword>
<dbReference type="Ensembl" id="ENSCJAT00000138807.1">
    <property type="protein sequence ID" value="ENSCJAP00000093916.1"/>
    <property type="gene ID" value="ENSCJAG00000007668.5"/>
</dbReference>
<accession>A0A8I3WZI4</accession>
<reference evidence="1" key="2">
    <citation type="submission" date="2025-08" db="UniProtKB">
        <authorList>
            <consortium name="Ensembl"/>
        </authorList>
    </citation>
    <scope>IDENTIFICATION</scope>
</reference>
<dbReference type="AlphaFoldDB" id="A0A8I3WZI4"/>
<organism evidence="1 2">
    <name type="scientific">Callithrix jacchus</name>
    <name type="common">White-tufted-ear marmoset</name>
    <name type="synonym">Simia Jacchus</name>
    <dbReference type="NCBI Taxonomy" id="9483"/>
    <lineage>
        <taxon>Eukaryota</taxon>
        <taxon>Metazoa</taxon>
        <taxon>Chordata</taxon>
        <taxon>Craniata</taxon>
        <taxon>Vertebrata</taxon>
        <taxon>Euteleostomi</taxon>
        <taxon>Mammalia</taxon>
        <taxon>Eutheria</taxon>
        <taxon>Euarchontoglires</taxon>
        <taxon>Primates</taxon>
        <taxon>Haplorrhini</taxon>
        <taxon>Platyrrhini</taxon>
        <taxon>Cebidae</taxon>
        <taxon>Callitrichinae</taxon>
        <taxon>Callithrix</taxon>
        <taxon>Callithrix</taxon>
    </lineage>
</organism>
<dbReference type="Proteomes" id="UP000008225">
    <property type="component" value="Chromosome 2"/>
</dbReference>
<name>A0A8I3WZI4_CALJA</name>
<reference evidence="1 2" key="1">
    <citation type="submission" date="2009-03" db="EMBL/GenBank/DDBJ databases">
        <authorList>
            <person name="Warren W."/>
            <person name="Ye L."/>
            <person name="Minx P."/>
            <person name="Worley K."/>
            <person name="Gibbs R."/>
            <person name="Wilson R.K."/>
        </authorList>
    </citation>
    <scope>NUCLEOTIDE SEQUENCE [LARGE SCALE GENOMIC DNA]</scope>
</reference>
<reference evidence="1" key="3">
    <citation type="submission" date="2025-09" db="UniProtKB">
        <authorList>
            <consortium name="Ensembl"/>
        </authorList>
    </citation>
    <scope>IDENTIFICATION</scope>
</reference>
<sequence>MSPLCPKITACLQQLPSSHTSLWFRILRWPCPGNLEQVKEAPLFSTTLWNLSGPEEAGSGRYGPHYITDMGAGEDDEGFEDDLDLDISFEEVTVISALKTQGVYVSLPNKAV</sequence>
<evidence type="ECO:0000313" key="1">
    <source>
        <dbReference type="Ensembl" id="ENSCJAP00000093916.1"/>
    </source>
</evidence>
<protein>
    <submittedName>
        <fullName evidence="1">EGF like, fibronectin type III and laminin G domains</fullName>
    </submittedName>
</protein>
<gene>
    <name evidence="1" type="primary">EGFLAM</name>
</gene>
<evidence type="ECO:0000313" key="2">
    <source>
        <dbReference type="Proteomes" id="UP000008225"/>
    </source>
</evidence>
<proteinExistence type="predicted"/>
<dbReference type="GeneTree" id="ENSGT00940000158504"/>